<dbReference type="Proteomes" id="UP001500908">
    <property type="component" value="Unassembled WGS sequence"/>
</dbReference>
<feature type="region of interest" description="Disordered" evidence="5">
    <location>
        <begin position="82"/>
        <end position="111"/>
    </location>
</feature>
<comment type="subcellular location">
    <subcellularLocation>
        <location evidence="1">Cell outer membrane</location>
    </subcellularLocation>
</comment>
<dbReference type="PROSITE" id="PS51123">
    <property type="entry name" value="OMPA_2"/>
    <property type="match status" value="1"/>
</dbReference>
<evidence type="ECO:0000256" key="2">
    <source>
        <dbReference type="ARBA" id="ARBA00023136"/>
    </source>
</evidence>
<dbReference type="PRINTS" id="PR01021">
    <property type="entry name" value="OMPADOMAIN"/>
</dbReference>
<evidence type="ECO:0000256" key="4">
    <source>
        <dbReference type="PROSITE-ProRule" id="PRU00473"/>
    </source>
</evidence>
<comment type="caution">
    <text evidence="7">The sequence shown here is derived from an EMBL/GenBank/DDBJ whole genome shotgun (WGS) entry which is preliminary data.</text>
</comment>
<evidence type="ECO:0000256" key="1">
    <source>
        <dbReference type="ARBA" id="ARBA00004442"/>
    </source>
</evidence>
<keyword evidence="8" id="KW-1185">Reference proteome</keyword>
<gene>
    <name evidence="7" type="ORF">GCM10022402_03180</name>
</gene>
<dbReference type="PANTHER" id="PTHR30329:SF21">
    <property type="entry name" value="LIPOPROTEIN YIAD-RELATED"/>
    <property type="match status" value="1"/>
</dbReference>
<evidence type="ECO:0000256" key="3">
    <source>
        <dbReference type="ARBA" id="ARBA00023237"/>
    </source>
</evidence>
<dbReference type="PANTHER" id="PTHR30329">
    <property type="entry name" value="STATOR ELEMENT OF FLAGELLAR MOTOR COMPLEX"/>
    <property type="match status" value="1"/>
</dbReference>
<proteinExistence type="predicted"/>
<dbReference type="InterPro" id="IPR050330">
    <property type="entry name" value="Bact_OuterMem_StrucFunc"/>
</dbReference>
<evidence type="ECO:0000313" key="7">
    <source>
        <dbReference type="EMBL" id="GAA3725815.1"/>
    </source>
</evidence>
<name>A0ABP7EVJ7_9ACTN</name>
<keyword evidence="2 4" id="KW-0472">Membrane</keyword>
<feature type="domain" description="OmpA-like" evidence="6">
    <location>
        <begin position="1"/>
        <end position="111"/>
    </location>
</feature>
<dbReference type="SUPFAM" id="SSF103088">
    <property type="entry name" value="OmpA-like"/>
    <property type="match status" value="1"/>
</dbReference>
<dbReference type="InterPro" id="IPR036737">
    <property type="entry name" value="OmpA-like_sf"/>
</dbReference>
<evidence type="ECO:0000259" key="6">
    <source>
        <dbReference type="PROSITE" id="PS51123"/>
    </source>
</evidence>
<dbReference type="InterPro" id="IPR006665">
    <property type="entry name" value="OmpA-like"/>
</dbReference>
<feature type="compositionally biased region" description="Basic residues" evidence="5">
    <location>
        <begin position="100"/>
        <end position="111"/>
    </location>
</feature>
<keyword evidence="3" id="KW-0998">Cell outer membrane</keyword>
<dbReference type="EMBL" id="BAABDD010000001">
    <property type="protein sequence ID" value="GAA3725815.1"/>
    <property type="molecule type" value="Genomic_DNA"/>
</dbReference>
<dbReference type="Pfam" id="PF00691">
    <property type="entry name" value="OmpA"/>
    <property type="match status" value="1"/>
</dbReference>
<dbReference type="CDD" id="cd07185">
    <property type="entry name" value="OmpA_C-like"/>
    <property type="match status" value="1"/>
</dbReference>
<evidence type="ECO:0000313" key="8">
    <source>
        <dbReference type="Proteomes" id="UP001500908"/>
    </source>
</evidence>
<evidence type="ECO:0000256" key="5">
    <source>
        <dbReference type="SAM" id="MobiDB-lite"/>
    </source>
</evidence>
<protein>
    <recommendedName>
        <fullName evidence="6">OmpA-like domain-containing protein</fullName>
    </recommendedName>
</protein>
<dbReference type="InterPro" id="IPR006664">
    <property type="entry name" value="OMP_bac"/>
</dbReference>
<dbReference type="Gene3D" id="3.30.1330.60">
    <property type="entry name" value="OmpA-like domain"/>
    <property type="match status" value="1"/>
</dbReference>
<accession>A0ABP7EVJ7</accession>
<organism evidence="7 8">
    <name type="scientific">Salinactinospora qingdaonensis</name>
    <dbReference type="NCBI Taxonomy" id="702744"/>
    <lineage>
        <taxon>Bacteria</taxon>
        <taxon>Bacillati</taxon>
        <taxon>Actinomycetota</taxon>
        <taxon>Actinomycetes</taxon>
        <taxon>Streptosporangiales</taxon>
        <taxon>Nocardiopsidaceae</taxon>
        <taxon>Salinactinospora</taxon>
    </lineage>
</organism>
<sequence>MLSSDVLFDFEESSLTDKANQTLERVAKEIDSSGATTVEIDGHTDNKGVDEINIPLSEARAKSVSKKLKELIKRDGINYEVAGHGSSQPVASNDSEKGRAKNRRVTVKFEK</sequence>
<reference evidence="8" key="1">
    <citation type="journal article" date="2019" name="Int. J. Syst. Evol. Microbiol.">
        <title>The Global Catalogue of Microorganisms (GCM) 10K type strain sequencing project: providing services to taxonomists for standard genome sequencing and annotation.</title>
        <authorList>
            <consortium name="The Broad Institute Genomics Platform"/>
            <consortium name="The Broad Institute Genome Sequencing Center for Infectious Disease"/>
            <person name="Wu L."/>
            <person name="Ma J."/>
        </authorList>
    </citation>
    <scope>NUCLEOTIDE SEQUENCE [LARGE SCALE GENOMIC DNA]</scope>
    <source>
        <strain evidence="8">JCM 17137</strain>
    </source>
</reference>